<accession>A0A3M7Q054</accession>
<proteinExistence type="predicted"/>
<sequence length="72" mass="8507">MFCIVWILERLEFEVKVGIKKLSICELDKFSSNIKIASSEKIYLSINKPHRQKRNLKNQKLVEHSSFSNLKK</sequence>
<name>A0A3M7Q054_BRAPC</name>
<evidence type="ECO:0000313" key="2">
    <source>
        <dbReference type="Proteomes" id="UP000276133"/>
    </source>
</evidence>
<keyword evidence="2" id="KW-1185">Reference proteome</keyword>
<dbReference type="Proteomes" id="UP000276133">
    <property type="component" value="Unassembled WGS sequence"/>
</dbReference>
<evidence type="ECO:0000313" key="1">
    <source>
        <dbReference type="EMBL" id="RNA04653.1"/>
    </source>
</evidence>
<protein>
    <submittedName>
        <fullName evidence="1">Uncharacterized protein</fullName>
    </submittedName>
</protein>
<dbReference type="AlphaFoldDB" id="A0A3M7Q054"/>
<gene>
    <name evidence="1" type="ORF">BpHYR1_051262</name>
</gene>
<dbReference type="EMBL" id="REGN01008012">
    <property type="protein sequence ID" value="RNA04653.1"/>
    <property type="molecule type" value="Genomic_DNA"/>
</dbReference>
<comment type="caution">
    <text evidence="1">The sequence shown here is derived from an EMBL/GenBank/DDBJ whole genome shotgun (WGS) entry which is preliminary data.</text>
</comment>
<organism evidence="1 2">
    <name type="scientific">Brachionus plicatilis</name>
    <name type="common">Marine rotifer</name>
    <name type="synonym">Brachionus muelleri</name>
    <dbReference type="NCBI Taxonomy" id="10195"/>
    <lineage>
        <taxon>Eukaryota</taxon>
        <taxon>Metazoa</taxon>
        <taxon>Spiralia</taxon>
        <taxon>Gnathifera</taxon>
        <taxon>Rotifera</taxon>
        <taxon>Eurotatoria</taxon>
        <taxon>Monogononta</taxon>
        <taxon>Pseudotrocha</taxon>
        <taxon>Ploima</taxon>
        <taxon>Brachionidae</taxon>
        <taxon>Brachionus</taxon>
    </lineage>
</organism>
<reference evidence="1 2" key="1">
    <citation type="journal article" date="2018" name="Sci. Rep.">
        <title>Genomic signatures of local adaptation to the degree of environmental predictability in rotifers.</title>
        <authorList>
            <person name="Franch-Gras L."/>
            <person name="Hahn C."/>
            <person name="Garcia-Roger E.M."/>
            <person name="Carmona M.J."/>
            <person name="Serra M."/>
            <person name="Gomez A."/>
        </authorList>
    </citation>
    <scope>NUCLEOTIDE SEQUENCE [LARGE SCALE GENOMIC DNA]</scope>
    <source>
        <strain evidence="1">HYR1</strain>
    </source>
</reference>